<keyword evidence="6" id="KW-1185">Reference proteome</keyword>
<feature type="chain" id="PRO_5022714949" evidence="3">
    <location>
        <begin position="26"/>
        <end position="461"/>
    </location>
</feature>
<reference evidence="5 6" key="1">
    <citation type="submission" date="2019-02" db="EMBL/GenBank/DDBJ databases">
        <title>Deep-cultivation of Planctomycetes and their phenomic and genomic characterization uncovers novel biology.</title>
        <authorList>
            <person name="Wiegand S."/>
            <person name="Jogler M."/>
            <person name="Boedeker C."/>
            <person name="Pinto D."/>
            <person name="Vollmers J."/>
            <person name="Rivas-Marin E."/>
            <person name="Kohn T."/>
            <person name="Peeters S.H."/>
            <person name="Heuer A."/>
            <person name="Rast P."/>
            <person name="Oberbeckmann S."/>
            <person name="Bunk B."/>
            <person name="Jeske O."/>
            <person name="Meyerdierks A."/>
            <person name="Storesund J.E."/>
            <person name="Kallscheuer N."/>
            <person name="Luecker S."/>
            <person name="Lage O.M."/>
            <person name="Pohl T."/>
            <person name="Merkel B.J."/>
            <person name="Hornburger P."/>
            <person name="Mueller R.-W."/>
            <person name="Bruemmer F."/>
            <person name="Labrenz M."/>
            <person name="Spormann A.M."/>
            <person name="Op Den Camp H."/>
            <person name="Overmann J."/>
            <person name="Amann R."/>
            <person name="Jetten M.S.M."/>
            <person name="Mascher T."/>
            <person name="Medema M.H."/>
            <person name="Devos D.P."/>
            <person name="Kaster A.-K."/>
            <person name="Ovreas L."/>
            <person name="Rohde M."/>
            <person name="Galperin M.Y."/>
            <person name="Jogler C."/>
        </authorList>
    </citation>
    <scope>NUCLEOTIDE SEQUENCE [LARGE SCALE GENOMIC DNA]</scope>
    <source>
        <strain evidence="5 6">Pla108</strain>
    </source>
</reference>
<dbReference type="InterPro" id="IPR001466">
    <property type="entry name" value="Beta-lactam-related"/>
</dbReference>
<organism evidence="5 6">
    <name type="scientific">Botrimarina colliarenosi</name>
    <dbReference type="NCBI Taxonomy" id="2528001"/>
    <lineage>
        <taxon>Bacteria</taxon>
        <taxon>Pseudomonadati</taxon>
        <taxon>Planctomycetota</taxon>
        <taxon>Planctomycetia</taxon>
        <taxon>Pirellulales</taxon>
        <taxon>Lacipirellulaceae</taxon>
        <taxon>Botrimarina</taxon>
    </lineage>
</organism>
<feature type="signal peptide" evidence="3">
    <location>
        <begin position="1"/>
        <end position="25"/>
    </location>
</feature>
<evidence type="ECO:0000313" key="5">
    <source>
        <dbReference type="EMBL" id="TWT99125.1"/>
    </source>
</evidence>
<dbReference type="GO" id="GO:0016020">
    <property type="term" value="C:membrane"/>
    <property type="evidence" value="ECO:0007669"/>
    <property type="project" value="UniProtKB-SubCell"/>
</dbReference>
<evidence type="ECO:0000256" key="2">
    <source>
        <dbReference type="ARBA" id="ARBA00023136"/>
    </source>
</evidence>
<protein>
    <submittedName>
        <fullName evidence="5">Penicillin-binding protein 4</fullName>
    </submittedName>
</protein>
<proteinExistence type="predicted"/>
<evidence type="ECO:0000313" key="6">
    <source>
        <dbReference type="Proteomes" id="UP000317421"/>
    </source>
</evidence>
<dbReference type="InterPro" id="IPR050491">
    <property type="entry name" value="AmpC-like"/>
</dbReference>
<dbReference type="Gene3D" id="3.40.710.10">
    <property type="entry name" value="DD-peptidase/beta-lactamase superfamily"/>
    <property type="match status" value="2"/>
</dbReference>
<sequence length="461" mass="50323" precursor="true">MPTRCCIAAWLLTAANLLIVSVARAESDDITVTIPPEPPGGTAYQRVKQLLPPHVGCAVMVLGRDADGKEVAFKQGFGVRQLAERGESDPLPMTPATNFRVSSFTKVVTAAAVLKLADQGALNLTDSVLEWLPGLPEAYRPVTVRSMLDHTSGLPAYHSLINQNQNPDASDLNVLRAVARSRRSPLPSQGQTIYSNTAYVLLGLVVQQASGRPFADYLQDEVLVPAGMTESVLFVEGLNQIPHRAFGHQPGATANVAQSRMRLQQLIDLRDRLALQQQQPNEALERQIVLLQAQVGTVDGPLAWHEEDQGAYTRLGGDGALYTSLNDLQALFAAIDDRRLPLSDEAYDDWLKPCGAPAPNNDGFGDSQRGRQFTCGWMVDERLGEPRYSHRGATKGFRQTIQWMPESRRAVVVLMNSVPPGPEGPLTWDDALIEELGERVMREVLGLADPAEADLAEKLDD</sequence>
<dbReference type="Proteomes" id="UP000317421">
    <property type="component" value="Unassembled WGS sequence"/>
</dbReference>
<dbReference type="RefSeq" id="WP_197526101.1">
    <property type="nucleotide sequence ID" value="NZ_SJPR01000001.1"/>
</dbReference>
<dbReference type="InterPro" id="IPR012338">
    <property type="entry name" value="Beta-lactam/transpept-like"/>
</dbReference>
<dbReference type="PANTHER" id="PTHR46825">
    <property type="entry name" value="D-ALANYL-D-ALANINE-CARBOXYPEPTIDASE/ENDOPEPTIDASE AMPH"/>
    <property type="match status" value="1"/>
</dbReference>
<feature type="domain" description="Beta-lactamase-related" evidence="4">
    <location>
        <begin position="66"/>
        <end position="429"/>
    </location>
</feature>
<gene>
    <name evidence="5" type="primary">pbpE</name>
    <name evidence="5" type="ORF">Pla108_00580</name>
</gene>
<comment type="caution">
    <text evidence="5">The sequence shown here is derived from an EMBL/GenBank/DDBJ whole genome shotgun (WGS) entry which is preliminary data.</text>
</comment>
<name>A0A5C6AIY2_9BACT</name>
<evidence type="ECO:0000259" key="4">
    <source>
        <dbReference type="Pfam" id="PF00144"/>
    </source>
</evidence>
<dbReference type="AlphaFoldDB" id="A0A5C6AIY2"/>
<evidence type="ECO:0000256" key="3">
    <source>
        <dbReference type="SAM" id="SignalP"/>
    </source>
</evidence>
<evidence type="ECO:0000256" key="1">
    <source>
        <dbReference type="ARBA" id="ARBA00004370"/>
    </source>
</evidence>
<dbReference type="Pfam" id="PF00144">
    <property type="entry name" value="Beta-lactamase"/>
    <property type="match status" value="1"/>
</dbReference>
<comment type="subcellular location">
    <subcellularLocation>
        <location evidence="1">Membrane</location>
    </subcellularLocation>
</comment>
<keyword evidence="2" id="KW-0472">Membrane</keyword>
<dbReference type="SUPFAM" id="SSF56601">
    <property type="entry name" value="beta-lactamase/transpeptidase-like"/>
    <property type="match status" value="1"/>
</dbReference>
<keyword evidence="3" id="KW-0732">Signal</keyword>
<dbReference type="PANTHER" id="PTHR46825:SF11">
    <property type="entry name" value="PENICILLIN-BINDING PROTEIN 4"/>
    <property type="match status" value="1"/>
</dbReference>
<dbReference type="EMBL" id="SJPR01000001">
    <property type="protein sequence ID" value="TWT99125.1"/>
    <property type="molecule type" value="Genomic_DNA"/>
</dbReference>
<accession>A0A5C6AIY2</accession>